<evidence type="ECO:0000313" key="6">
    <source>
        <dbReference type="EMBL" id="MBF8437053.1"/>
    </source>
</evidence>
<dbReference type="SMART" id="SM00382">
    <property type="entry name" value="AAA"/>
    <property type="match status" value="1"/>
</dbReference>
<dbReference type="AlphaFoldDB" id="A0A931F906"/>
<keyword evidence="4 6" id="KW-0067">ATP-binding</keyword>
<sequence length="318" mass="35696">MNSTDIILKADKIQKIFPSKEGDVRAVDGVDLELRSGEVFGLVGESGCGKSTLSRLLLKLLNSSGGTIKFKGEDITGYEKNQLKRLRRQMSLVFQDPHTSLNPRMTIYDNLARPFKIHNLANGREEITVEIVRLLKSMGLQAEHMIRYPHELSGGQKQRVVVARALAVDPEVVFLDEPTSALDVSVQAKILKLLAKIKEEKDLTYFFISHDINLIRVISDRIGVMYLGRMVEQGEVGKMFKEPLHPYTKGLFSSVPEPTPARRLDSVLMGEVPSPVNPPAGCHFHPRCPEKMAICEKESPAFEYREGRKVACHLYDLD</sequence>
<comment type="similarity">
    <text evidence="1">Belongs to the ABC transporter superfamily.</text>
</comment>
<dbReference type="PANTHER" id="PTHR43776">
    <property type="entry name" value="TRANSPORT ATP-BINDING PROTEIN"/>
    <property type="match status" value="1"/>
</dbReference>
<keyword evidence="7" id="KW-1185">Reference proteome</keyword>
<dbReference type="FunFam" id="3.40.50.300:FF:000016">
    <property type="entry name" value="Oligopeptide ABC transporter ATP-binding component"/>
    <property type="match status" value="1"/>
</dbReference>
<evidence type="ECO:0000256" key="4">
    <source>
        <dbReference type="ARBA" id="ARBA00022840"/>
    </source>
</evidence>
<evidence type="ECO:0000256" key="2">
    <source>
        <dbReference type="ARBA" id="ARBA00022448"/>
    </source>
</evidence>
<dbReference type="PANTHER" id="PTHR43776:SF7">
    <property type="entry name" value="D,D-DIPEPTIDE TRANSPORT ATP-BINDING PROTEIN DDPF-RELATED"/>
    <property type="match status" value="1"/>
</dbReference>
<accession>A0A931F906</accession>
<dbReference type="EMBL" id="JADPIE010000004">
    <property type="protein sequence ID" value="MBF8437053.1"/>
    <property type="molecule type" value="Genomic_DNA"/>
</dbReference>
<keyword evidence="2" id="KW-0813">Transport</keyword>
<dbReference type="NCBIfam" id="TIGR01727">
    <property type="entry name" value="oligo_HPY"/>
    <property type="match status" value="1"/>
</dbReference>
<comment type="caution">
    <text evidence="6">The sequence shown here is derived from an EMBL/GenBank/DDBJ whole genome shotgun (WGS) entry which is preliminary data.</text>
</comment>
<dbReference type="CDD" id="cd03257">
    <property type="entry name" value="ABC_NikE_OppD_transporters"/>
    <property type="match status" value="1"/>
</dbReference>
<keyword evidence="3" id="KW-0547">Nucleotide-binding</keyword>
<gene>
    <name evidence="6" type="ORF">I0Q91_08190</name>
</gene>
<dbReference type="InterPro" id="IPR027417">
    <property type="entry name" value="P-loop_NTPase"/>
</dbReference>
<dbReference type="RefSeq" id="WP_270453985.1">
    <property type="nucleotide sequence ID" value="NZ_JADPIE010000004.1"/>
</dbReference>
<dbReference type="Pfam" id="PF08352">
    <property type="entry name" value="oligo_HPY"/>
    <property type="match status" value="1"/>
</dbReference>
<dbReference type="InterPro" id="IPR013563">
    <property type="entry name" value="Oligopep_ABC_C"/>
</dbReference>
<dbReference type="GO" id="GO:0015833">
    <property type="term" value="P:peptide transport"/>
    <property type="evidence" value="ECO:0007669"/>
    <property type="project" value="InterPro"/>
</dbReference>
<dbReference type="PROSITE" id="PS00211">
    <property type="entry name" value="ABC_TRANSPORTER_1"/>
    <property type="match status" value="1"/>
</dbReference>
<feature type="domain" description="ABC transporter" evidence="5">
    <location>
        <begin position="8"/>
        <end position="252"/>
    </location>
</feature>
<organism evidence="6 7">
    <name type="scientific">Halonatronomonas betaini</name>
    <dbReference type="NCBI Taxonomy" id="2778430"/>
    <lineage>
        <taxon>Bacteria</taxon>
        <taxon>Bacillati</taxon>
        <taxon>Bacillota</taxon>
        <taxon>Clostridia</taxon>
        <taxon>Halanaerobiales</taxon>
        <taxon>Halarsenatibacteraceae</taxon>
        <taxon>Halonatronomonas</taxon>
    </lineage>
</organism>
<dbReference type="InterPro" id="IPR003439">
    <property type="entry name" value="ABC_transporter-like_ATP-bd"/>
</dbReference>
<dbReference type="InterPro" id="IPR017871">
    <property type="entry name" value="ABC_transporter-like_CS"/>
</dbReference>
<evidence type="ECO:0000256" key="3">
    <source>
        <dbReference type="ARBA" id="ARBA00022741"/>
    </source>
</evidence>
<dbReference type="GO" id="GO:0005524">
    <property type="term" value="F:ATP binding"/>
    <property type="evidence" value="ECO:0007669"/>
    <property type="project" value="UniProtKB-KW"/>
</dbReference>
<dbReference type="InterPro" id="IPR003593">
    <property type="entry name" value="AAA+_ATPase"/>
</dbReference>
<dbReference type="PROSITE" id="PS50893">
    <property type="entry name" value="ABC_TRANSPORTER_2"/>
    <property type="match status" value="1"/>
</dbReference>
<protein>
    <submittedName>
        <fullName evidence="6">ABC transporter ATP-binding protein</fullName>
    </submittedName>
</protein>
<evidence type="ECO:0000259" key="5">
    <source>
        <dbReference type="PROSITE" id="PS50893"/>
    </source>
</evidence>
<dbReference type="GO" id="GO:0055085">
    <property type="term" value="P:transmembrane transport"/>
    <property type="evidence" value="ECO:0007669"/>
    <property type="project" value="UniProtKB-ARBA"/>
</dbReference>
<evidence type="ECO:0000313" key="7">
    <source>
        <dbReference type="Proteomes" id="UP000621436"/>
    </source>
</evidence>
<evidence type="ECO:0000256" key="1">
    <source>
        <dbReference type="ARBA" id="ARBA00005417"/>
    </source>
</evidence>
<proteinExistence type="inferred from homology"/>
<dbReference type="GO" id="GO:0016887">
    <property type="term" value="F:ATP hydrolysis activity"/>
    <property type="evidence" value="ECO:0007669"/>
    <property type="project" value="InterPro"/>
</dbReference>
<reference evidence="6" key="1">
    <citation type="submission" date="2020-11" db="EMBL/GenBank/DDBJ databases">
        <title>Halonatronomonas betainensis gen. nov., sp. nov. a novel haloalkaliphilic representative of the family Halanaerobiacae capable of betaine degradation.</title>
        <authorList>
            <person name="Boltyanskaya Y."/>
            <person name="Kevbrin V."/>
            <person name="Detkova E."/>
            <person name="Grouzdev D.S."/>
            <person name="Koziaeva V."/>
            <person name="Zhilina T."/>
        </authorList>
    </citation>
    <scope>NUCLEOTIDE SEQUENCE</scope>
    <source>
        <strain evidence="6">Z-7014</strain>
    </source>
</reference>
<name>A0A931F906_9FIRM</name>
<dbReference type="InterPro" id="IPR050319">
    <property type="entry name" value="ABC_transp_ATP-bind"/>
</dbReference>
<dbReference type="Gene3D" id="3.40.50.300">
    <property type="entry name" value="P-loop containing nucleotide triphosphate hydrolases"/>
    <property type="match status" value="1"/>
</dbReference>
<dbReference type="Proteomes" id="UP000621436">
    <property type="component" value="Unassembled WGS sequence"/>
</dbReference>
<dbReference type="Pfam" id="PF00005">
    <property type="entry name" value="ABC_tran"/>
    <property type="match status" value="1"/>
</dbReference>
<dbReference type="SUPFAM" id="SSF52540">
    <property type="entry name" value="P-loop containing nucleoside triphosphate hydrolases"/>
    <property type="match status" value="1"/>
</dbReference>